<feature type="region of interest" description="Disordered" evidence="2">
    <location>
        <begin position="175"/>
        <end position="271"/>
    </location>
</feature>
<feature type="region of interest" description="Disordered" evidence="2">
    <location>
        <begin position="1278"/>
        <end position="1345"/>
    </location>
</feature>
<protein>
    <submittedName>
        <fullName evidence="3">Uncharacterized protein</fullName>
    </submittedName>
</protein>
<feature type="region of interest" description="Disordered" evidence="2">
    <location>
        <begin position="1969"/>
        <end position="1991"/>
    </location>
</feature>
<reference evidence="4" key="1">
    <citation type="journal article" date="2023" name="Commun. Biol.">
        <title>Genome analysis of Parmales, the sister group of diatoms, reveals the evolutionary specialization of diatoms from phago-mixotrophs to photoautotrophs.</title>
        <authorList>
            <person name="Ban H."/>
            <person name="Sato S."/>
            <person name="Yoshikawa S."/>
            <person name="Yamada K."/>
            <person name="Nakamura Y."/>
            <person name="Ichinomiya M."/>
            <person name="Sato N."/>
            <person name="Blanc-Mathieu R."/>
            <person name="Endo H."/>
            <person name="Kuwata A."/>
            <person name="Ogata H."/>
        </authorList>
    </citation>
    <scope>NUCLEOTIDE SEQUENCE [LARGE SCALE GENOMIC DNA]</scope>
    <source>
        <strain evidence="4">NIES 3700</strain>
    </source>
</reference>
<feature type="coiled-coil region" evidence="1">
    <location>
        <begin position="1684"/>
        <end position="1711"/>
    </location>
</feature>
<proteinExistence type="predicted"/>
<dbReference type="InterPro" id="IPR011990">
    <property type="entry name" value="TPR-like_helical_dom_sf"/>
</dbReference>
<feature type="compositionally biased region" description="Low complexity" evidence="2">
    <location>
        <begin position="248"/>
        <end position="258"/>
    </location>
</feature>
<dbReference type="Proteomes" id="UP001165122">
    <property type="component" value="Unassembled WGS sequence"/>
</dbReference>
<name>A0A9W7FH86_9STRA</name>
<feature type="region of interest" description="Disordered" evidence="2">
    <location>
        <begin position="1514"/>
        <end position="1533"/>
    </location>
</feature>
<feature type="compositionally biased region" description="Polar residues" evidence="2">
    <location>
        <begin position="234"/>
        <end position="247"/>
    </location>
</feature>
<feature type="compositionally biased region" description="Low complexity" evidence="2">
    <location>
        <begin position="1522"/>
        <end position="1533"/>
    </location>
</feature>
<feature type="compositionally biased region" description="Polar residues" evidence="2">
    <location>
        <begin position="1284"/>
        <end position="1298"/>
    </location>
</feature>
<feature type="compositionally biased region" description="Basic and acidic residues" evidence="2">
    <location>
        <begin position="1312"/>
        <end position="1324"/>
    </location>
</feature>
<evidence type="ECO:0000313" key="4">
    <source>
        <dbReference type="Proteomes" id="UP001165122"/>
    </source>
</evidence>
<dbReference type="Gene3D" id="1.25.40.10">
    <property type="entry name" value="Tetratricopeptide repeat domain"/>
    <property type="match status" value="1"/>
</dbReference>
<feature type="compositionally biased region" description="Polar residues" evidence="2">
    <location>
        <begin position="315"/>
        <end position="328"/>
    </location>
</feature>
<feature type="region of interest" description="Disordered" evidence="2">
    <location>
        <begin position="466"/>
        <end position="512"/>
    </location>
</feature>
<evidence type="ECO:0000313" key="3">
    <source>
        <dbReference type="EMBL" id="GMI12046.1"/>
    </source>
</evidence>
<keyword evidence="1" id="KW-0175">Coiled coil</keyword>
<feature type="compositionally biased region" description="Basic residues" evidence="2">
    <location>
        <begin position="965"/>
        <end position="981"/>
    </location>
</feature>
<feature type="compositionally biased region" description="Acidic residues" evidence="2">
    <location>
        <begin position="466"/>
        <end position="493"/>
    </location>
</feature>
<feature type="region of interest" description="Disordered" evidence="2">
    <location>
        <begin position="2024"/>
        <end position="2053"/>
    </location>
</feature>
<organism evidence="3 4">
    <name type="scientific">Triparma laevis f. longispina</name>
    <dbReference type="NCBI Taxonomy" id="1714387"/>
    <lineage>
        <taxon>Eukaryota</taxon>
        <taxon>Sar</taxon>
        <taxon>Stramenopiles</taxon>
        <taxon>Ochrophyta</taxon>
        <taxon>Bolidophyceae</taxon>
        <taxon>Parmales</taxon>
        <taxon>Triparmaceae</taxon>
        <taxon>Triparma</taxon>
    </lineage>
</organism>
<dbReference type="EMBL" id="BRXW01000170">
    <property type="protein sequence ID" value="GMI12046.1"/>
    <property type="molecule type" value="Genomic_DNA"/>
</dbReference>
<feature type="compositionally biased region" description="Low complexity" evidence="2">
    <location>
        <begin position="213"/>
        <end position="224"/>
    </location>
</feature>
<feature type="compositionally biased region" description="Basic residues" evidence="2">
    <location>
        <begin position="1064"/>
        <end position="1078"/>
    </location>
</feature>
<feature type="compositionally biased region" description="Basic and acidic residues" evidence="2">
    <location>
        <begin position="918"/>
        <end position="934"/>
    </location>
</feature>
<dbReference type="OrthoDB" id="198308at2759"/>
<evidence type="ECO:0000256" key="1">
    <source>
        <dbReference type="SAM" id="Coils"/>
    </source>
</evidence>
<accession>A0A9W7FH86</accession>
<keyword evidence="4" id="KW-1185">Reference proteome</keyword>
<feature type="region of interest" description="Disordered" evidence="2">
    <location>
        <begin position="918"/>
        <end position="1097"/>
    </location>
</feature>
<comment type="caution">
    <text evidence="3">The sequence shown here is derived from an EMBL/GenBank/DDBJ whole genome shotgun (WGS) entry which is preliminary data.</text>
</comment>
<sequence length="2565" mass="292125">MNRSTLSNAWSLPSHLPGDLERSKTNSLIERREDMIINMPEDLESWIKTLRTLTLQIIESIKDWRKAISDIDNPLALPSILSQDGETTLPPKSTPPLPFIWRGSNYLLKIIESLSTFPPQILPFPGTRNPFLLPLSIDDLYNTPSKFVKGTEEVKEIEMLRFRRASGVLVTEEGYYGSKSRPSTTPDKRGRSRNRKKTSSSKAIYLPTRLEKSPYNNPNNSRSNSRTRRSPSPYDSNIRPSTTPNATRSRVSVSPSPSHYEVDEDTQESVEVSQEVALKETVKDHMIFVKSNVVEMRRGLMELTKTLADRGIIDNDTTSHPSHITNTQSRPTTAPTPSSPFPLKSTKMNTGGDTIYVNEECLLSTQFSHNTQPTSIILKFLRGEKSKPDSHYEDTRGMPLRIEGWDKKRKRRITPLIVSALECDRLCGSVASELFELSDVDKKVRCIKFAKNLCLKPVAEELEEWEESDEEEVTVVDEEGDDSTIATLEDEESSTTSHSTRTSPPKKTKMQRIVIKKQRTIKRYQLVLVKSPSNHITSKSDVLLNKIRTKITCNYNPNDNNSITLSVSRSKNNSPNDRSTLTFTRKHLRLLLSNHHGLYLRSSYKFQSLIAVADFLIKRVGTVTDWTSERPCLELSFDRRIDLPHGNNGIYRCTQEGEFLRFESIKEEHEPLIISLDEITAISAASESNDAPLNNLLKKLNDGKVDRQIFSSTTTISGTLQNVNVQVLPNQEFLFTTTPLTSTISSSTPSVNSSTPLILRLSEAQELLPNEIVLFKARKWVKLVKEILPNLLFIKPPPTGIHEEKTNLLPLLQTKLYKSVQNLKICFNDLMPVVASVEIDNHTSLKDLREIIVKQLDPKDLPDSFRIMYHQAPTSKNQESSRLAFELLPLCSLKCKQLPDRVRMMVEKELELKLKEKMEEASRRGAQESGERVNGHRSRSRSPRPESSEDEESVADGGPGMNEKKKGKKKKKKKKKGKGKAKVGGVSGSGHGVLSIDVEEAEGRVGGGGRPRGRSFAGLGVLLSPSSKQRKESESAEVGPGRQSSRSPSPTPPTNAPMTPLQALKKRQQSMLLMKKKGAGGGKAGPSPDKKPKGPEMVPVPVEATVSVMQGGVYIKTDKDLTELLDPGTVLRIAHPFGQDMKMSAAKPPHVLFKLEAERLAKEKRHRDRELKHMNDEDINCAEYRPDTEETTPVPQFLLEEMTRHKVLIKKLQAQLQEKLMAGAPAAGLGEVSGFKSLAHVATPVVKTQAPPMDTLRGEIFTTHHFTLVEPFNYYKASKKPNEKSSNLTGPTKSTKQSPKVVMSMRRSRRSPSPEKGRSKEPIFKRPSKIGEGVRRVASPSTVLSDGKTPISTISNMAKLAALAAEPKPEPNEMVGKLRMWKLIPKNRDNRRKWRVAFDNLEVPYGGDFVKSFSVERHFSVTIKWMELEEWCRDVFPSSSTERQQRVNYFAKLESSTVLDEAYKSICATTPPSTEVDGTKFSKFMREIELFPESQRRAANTHIDLAFTRQVAKRKAEKDNETANNKKSNNNTGNTRCVDMEGFCHAVMEIALLRFPQYVSTNVPGGEALALTETLLDYVCMLPDINRRCWKEAKSMAMREEARVQCATIRIQTELRRVDVKHKYKQKRVSSISIQRAARCRIYWVAQEERKKVLLFDRIIRRRYNAANMIARAWRAHVCWEAYMTEMRQKLAVERRRMDEYRKQLRLKREERERCILHRETTTINGVLCQITWSKKDVKLSSLDMTVVMTVYHAPTAGVFKFEISESEMKAFAERDRLLNKFSYGEVLDVRNLVKLKTRLKSRVKTQEWHGVMRQIPTFKYSRKVQSEKGVIMLSRGYLISHMAVDKKKNVLVPMKGKLYICTAYRSTDQITFLAYDPKSSKNLRASVSTNLLNSWIRKEEISKIKQAENKRKQCVADAHKVLQTYIIGVKYEDERIYECMKIIDEWITERKKDGVSVDLVSQAAAAAAAAGGDGTANPPLSSKKKKKMTSRQIQLAAVDNGGGDDDDEDDEILPSTEIVLRAAENEEGGGDNPQDDQKPEPELEEVEVEEEPERIAIPPEMQLPIGDILGRNEDIPDMDDPFLLKPGNEAQLVVFLLDHLHVFVGTKKGSKISYSKKHILMFPHDVQNVVRKLSAEKLQGLWRMRQARKYIKRTIVERFEKRFNRRTATYYYIDPHCRLIFTHKPIGLGKDDLEMPEDVWIIDEDEEGKRMWINPYYGLESYLSQNENAKVIQKCVRMHLAAALGSPTIGEMIRAIKFQREAAERYEEFPDTLSSVVNYALLLHTHEFDLETAKVLYQDAMAMSPENPVLLRAYGLFRIMTCEAPRQEVWEKSNEMLRAAYLRDQKGEKFAMCDDAFFHFSVVQQPNHRLALLNYALSNQCIHENYELADRLYRMALRKAPNDKLVNKNYSDFLEQQLPGGLYFREHIGPNGTVEQRSGVYEEKPEWGEWVVKFDSEARDARFAKFWFNKLTNKTRWVEPEWEAVWRNRVKRSVEIRQLGNFKEWYDEKLNLTFYQDIEYEKAQDAKKGLGLGLGVGDDFEERAGAGEVEFMLENPFGDSDDEE</sequence>
<dbReference type="PROSITE" id="PS50096">
    <property type="entry name" value="IQ"/>
    <property type="match status" value="1"/>
</dbReference>
<feature type="compositionally biased region" description="Basic residues" evidence="2">
    <location>
        <begin position="190"/>
        <end position="199"/>
    </location>
</feature>
<feature type="compositionally biased region" description="Low complexity" evidence="2">
    <location>
        <begin position="494"/>
        <end position="503"/>
    </location>
</feature>
<gene>
    <name evidence="3" type="ORF">TrLO_g9698</name>
</gene>
<feature type="region of interest" description="Disordered" evidence="2">
    <location>
        <begin position="312"/>
        <end position="346"/>
    </location>
</feature>
<feature type="compositionally biased region" description="Acidic residues" evidence="2">
    <location>
        <begin position="2043"/>
        <end position="2053"/>
    </location>
</feature>
<evidence type="ECO:0000256" key="2">
    <source>
        <dbReference type="SAM" id="MobiDB-lite"/>
    </source>
</evidence>